<organism evidence="5 6">
    <name type="scientific">Leptidea sinapis</name>
    <dbReference type="NCBI Taxonomy" id="189913"/>
    <lineage>
        <taxon>Eukaryota</taxon>
        <taxon>Metazoa</taxon>
        <taxon>Ecdysozoa</taxon>
        <taxon>Arthropoda</taxon>
        <taxon>Hexapoda</taxon>
        <taxon>Insecta</taxon>
        <taxon>Pterygota</taxon>
        <taxon>Neoptera</taxon>
        <taxon>Endopterygota</taxon>
        <taxon>Lepidoptera</taxon>
        <taxon>Glossata</taxon>
        <taxon>Ditrysia</taxon>
        <taxon>Papilionoidea</taxon>
        <taxon>Pieridae</taxon>
        <taxon>Dismorphiinae</taxon>
        <taxon>Leptidea</taxon>
    </lineage>
</organism>
<dbReference type="SUPFAM" id="SSF51445">
    <property type="entry name" value="(Trans)glycosidases"/>
    <property type="match status" value="1"/>
</dbReference>
<evidence type="ECO:0000256" key="2">
    <source>
        <dbReference type="ARBA" id="ARBA00022801"/>
    </source>
</evidence>
<dbReference type="GO" id="GO:0005975">
    <property type="term" value="P:carbohydrate metabolic process"/>
    <property type="evidence" value="ECO:0007669"/>
    <property type="project" value="InterPro"/>
</dbReference>
<keyword evidence="6" id="KW-1185">Reference proteome</keyword>
<protein>
    <submittedName>
        <fullName evidence="5">Uncharacterized protein</fullName>
    </submittedName>
</protein>
<keyword evidence="2" id="KW-0378">Hydrolase</keyword>
<dbReference type="EMBL" id="FZQP02001648">
    <property type="protein sequence ID" value="VVC93450.1"/>
    <property type="molecule type" value="Genomic_DNA"/>
</dbReference>
<dbReference type="GO" id="GO:0008422">
    <property type="term" value="F:beta-glucosidase activity"/>
    <property type="evidence" value="ECO:0007669"/>
    <property type="project" value="TreeGrafter"/>
</dbReference>
<evidence type="ECO:0000313" key="5">
    <source>
        <dbReference type="EMBL" id="VVC93450.1"/>
    </source>
</evidence>
<dbReference type="PANTHER" id="PTHR10353:SF36">
    <property type="entry name" value="LP05116P"/>
    <property type="match status" value="1"/>
</dbReference>
<evidence type="ECO:0000256" key="4">
    <source>
        <dbReference type="RuleBase" id="RU003690"/>
    </source>
</evidence>
<gene>
    <name evidence="5" type="ORF">LSINAPIS_LOCUS5634</name>
</gene>
<keyword evidence="3" id="KW-0326">Glycosidase</keyword>
<accession>A0A5E4Q6U7</accession>
<comment type="similarity">
    <text evidence="1 4">Belongs to the glycosyl hydrolase 1 family.</text>
</comment>
<evidence type="ECO:0000313" key="6">
    <source>
        <dbReference type="Proteomes" id="UP000324832"/>
    </source>
</evidence>
<evidence type="ECO:0000256" key="1">
    <source>
        <dbReference type="ARBA" id="ARBA00010838"/>
    </source>
</evidence>
<name>A0A5E4Q6U7_9NEOP</name>
<dbReference type="PANTHER" id="PTHR10353">
    <property type="entry name" value="GLYCOSYL HYDROLASE"/>
    <property type="match status" value="1"/>
</dbReference>
<dbReference type="Pfam" id="PF00232">
    <property type="entry name" value="Glyco_hydro_1"/>
    <property type="match status" value="1"/>
</dbReference>
<dbReference type="InterPro" id="IPR017853">
    <property type="entry name" value="GH"/>
</dbReference>
<proteinExistence type="inferred from homology"/>
<evidence type="ECO:0000256" key="3">
    <source>
        <dbReference type="ARBA" id="ARBA00023295"/>
    </source>
</evidence>
<dbReference type="Gene3D" id="3.20.20.80">
    <property type="entry name" value="Glycosidases"/>
    <property type="match status" value="1"/>
</dbReference>
<dbReference type="InterPro" id="IPR001360">
    <property type="entry name" value="Glyco_hydro_1"/>
</dbReference>
<dbReference type="Proteomes" id="UP000324832">
    <property type="component" value="Unassembled WGS sequence"/>
</dbReference>
<dbReference type="AlphaFoldDB" id="A0A5E4Q6U7"/>
<sequence length="170" mass="19445">MAYRFYQNAYKQKYNGLISYSTVFLWSEPENSTDPLDTIEVEMFHQFVVGRTLHPIFSSEGGWPPLAHVYSKRIGLSQGFNGSSLPLFTESEKRLVKALNYYSGFKIKAVSYTDATTTYPPGLRKTAAWMKKQYGSWDILVTENGYGDIDRTLTDVTRIKVIKETLEQVT</sequence>
<reference evidence="5 6" key="1">
    <citation type="submission" date="2017-07" db="EMBL/GenBank/DDBJ databases">
        <authorList>
            <person name="Talla V."/>
            <person name="Backstrom N."/>
        </authorList>
    </citation>
    <scope>NUCLEOTIDE SEQUENCE [LARGE SCALE GENOMIC DNA]</scope>
</reference>